<keyword evidence="2" id="KW-1185">Reference proteome</keyword>
<sequence length="104" mass="11596">MELQDPAFFAEFVCSDQPMTSYVIGHNFAFAPLRKFYFFTDSCVVQRLKLIVSGSILCTAKAVWAEFVASPKSGTPQKGAHRGESELLIPVRILFRDTTIYNAG</sequence>
<proteinExistence type="predicted"/>
<gene>
    <name evidence="1" type="ORF">CLOSTMETH_00617</name>
</gene>
<dbReference type="Proteomes" id="UP000003340">
    <property type="component" value="Unassembled WGS sequence"/>
</dbReference>
<reference evidence="1 2" key="1">
    <citation type="submission" date="2009-01" db="EMBL/GenBank/DDBJ databases">
        <authorList>
            <person name="Fulton L."/>
            <person name="Clifton S."/>
            <person name="Fulton B."/>
            <person name="Xu J."/>
            <person name="Minx P."/>
            <person name="Pepin K.H."/>
            <person name="Johnson M."/>
            <person name="Bhonagiri V."/>
            <person name="Nash W.E."/>
            <person name="Mardis E.R."/>
            <person name="Wilson R.K."/>
        </authorList>
    </citation>
    <scope>NUCLEOTIDE SEQUENCE [LARGE SCALE GENOMIC DNA]</scope>
    <source>
        <strain evidence="1 2">DSM 5476</strain>
    </source>
</reference>
<accession>C0E9W6</accession>
<organism evidence="1 2">
    <name type="scientific">[Clostridium] methylpentosum DSM 5476</name>
    <dbReference type="NCBI Taxonomy" id="537013"/>
    <lineage>
        <taxon>Bacteria</taxon>
        <taxon>Bacillati</taxon>
        <taxon>Bacillota</taxon>
        <taxon>Clostridia</taxon>
        <taxon>Eubacteriales</taxon>
        <taxon>Oscillospiraceae</taxon>
        <taxon>Oscillospiraceae incertae sedis</taxon>
    </lineage>
</organism>
<evidence type="ECO:0000313" key="2">
    <source>
        <dbReference type="Proteomes" id="UP000003340"/>
    </source>
</evidence>
<evidence type="ECO:0000313" key="1">
    <source>
        <dbReference type="EMBL" id="EEG31721.1"/>
    </source>
</evidence>
<dbReference type="STRING" id="537013.CLOSTMETH_00617"/>
<dbReference type="EMBL" id="ACEC01000025">
    <property type="protein sequence ID" value="EEG31721.1"/>
    <property type="molecule type" value="Genomic_DNA"/>
</dbReference>
<protein>
    <submittedName>
        <fullName evidence="1">Uncharacterized protein</fullName>
    </submittedName>
</protein>
<name>C0E9W6_9FIRM</name>
<dbReference type="AlphaFoldDB" id="C0E9W6"/>
<comment type="caution">
    <text evidence="1">The sequence shown here is derived from an EMBL/GenBank/DDBJ whole genome shotgun (WGS) entry which is preliminary data.</text>
</comment>
<reference evidence="1 2" key="2">
    <citation type="submission" date="2009-02" db="EMBL/GenBank/DDBJ databases">
        <title>Draft genome sequence of Clostridium methylpentosum (DSM 5476).</title>
        <authorList>
            <person name="Sudarsanam P."/>
            <person name="Ley R."/>
            <person name="Guruge J."/>
            <person name="Turnbaugh P.J."/>
            <person name="Mahowald M."/>
            <person name="Liep D."/>
            <person name="Gordon J."/>
        </authorList>
    </citation>
    <scope>NUCLEOTIDE SEQUENCE [LARGE SCALE GENOMIC DNA]</scope>
    <source>
        <strain evidence="1 2">DSM 5476</strain>
    </source>
</reference>
<dbReference type="HOGENOM" id="CLU_2245248_0_0_9"/>